<dbReference type="CDD" id="cd03378">
    <property type="entry name" value="beta_CA_cladeC"/>
    <property type="match status" value="1"/>
</dbReference>
<dbReference type="PANTHER" id="PTHR11002">
    <property type="entry name" value="CARBONIC ANHYDRASE"/>
    <property type="match status" value="1"/>
</dbReference>
<keyword evidence="5" id="KW-0456">Lyase</keyword>
<comment type="cofactor">
    <cofactor evidence="7">
        <name>Zn(2+)</name>
        <dbReference type="ChEBI" id="CHEBI:29105"/>
    </cofactor>
    <text evidence="7">Binds 1 zinc ion per subunit.</text>
</comment>
<evidence type="ECO:0000256" key="2">
    <source>
        <dbReference type="ARBA" id="ARBA00012925"/>
    </source>
</evidence>
<feature type="binding site" evidence="7">
    <location>
        <position position="165"/>
    </location>
    <ligand>
        <name>Zn(2+)</name>
        <dbReference type="ChEBI" id="CHEBI:29105"/>
    </ligand>
</feature>
<dbReference type="GO" id="GO:0008270">
    <property type="term" value="F:zinc ion binding"/>
    <property type="evidence" value="ECO:0007669"/>
    <property type="project" value="InterPro"/>
</dbReference>
<evidence type="ECO:0000256" key="7">
    <source>
        <dbReference type="PIRSR" id="PIRSR601765-1"/>
    </source>
</evidence>
<dbReference type="EC" id="4.2.1.1" evidence="2"/>
<feature type="binding site" evidence="7">
    <location>
        <position position="111"/>
    </location>
    <ligand>
        <name>Zn(2+)</name>
        <dbReference type="ChEBI" id="CHEBI:29105"/>
    </ligand>
</feature>
<dbReference type="InterPro" id="IPR015892">
    <property type="entry name" value="Carbonic_anhydrase_CS"/>
</dbReference>
<evidence type="ECO:0000256" key="4">
    <source>
        <dbReference type="ARBA" id="ARBA00022833"/>
    </source>
</evidence>
<dbReference type="InterPro" id="IPR001765">
    <property type="entry name" value="Carbonic_anhydrase"/>
</dbReference>
<dbReference type="STRING" id="395963.Bind_2003"/>
<sequence>MCGNEKTTGVGEDEHNHLHIDRRALFGLAAMTGLLPSLLQAEEVTKETAKVPTPPVTLPKLDADHQAILDDLLAGHSRFLANTPREKDFTAKRVLQSEGQSPAVAILSCSDSRVPPETLFDQGPGSLFIVRIAGNFVTDEGLASLEFGTKVLGAKLILVLGHTHCGAVNAAIKVLQENAVLPGHIQDLVRNIKPAVAPELANKEPDLEDRAVAANVRYNVERLKQATPILSELVADGTVVVIGGVYDIETGRVSLV</sequence>
<dbReference type="Pfam" id="PF00484">
    <property type="entry name" value="Pro_CA"/>
    <property type="match status" value="1"/>
</dbReference>
<organism evidence="8 9">
    <name type="scientific">Beijerinckia indica subsp. indica (strain ATCC 9039 / DSM 1715 / NCIMB 8712)</name>
    <dbReference type="NCBI Taxonomy" id="395963"/>
    <lineage>
        <taxon>Bacteria</taxon>
        <taxon>Pseudomonadati</taxon>
        <taxon>Pseudomonadota</taxon>
        <taxon>Alphaproteobacteria</taxon>
        <taxon>Hyphomicrobiales</taxon>
        <taxon>Beijerinckiaceae</taxon>
        <taxon>Beijerinckia</taxon>
    </lineage>
</organism>
<evidence type="ECO:0000256" key="1">
    <source>
        <dbReference type="ARBA" id="ARBA00006217"/>
    </source>
</evidence>
<evidence type="ECO:0000256" key="3">
    <source>
        <dbReference type="ARBA" id="ARBA00022723"/>
    </source>
</evidence>
<evidence type="ECO:0000256" key="5">
    <source>
        <dbReference type="ARBA" id="ARBA00023239"/>
    </source>
</evidence>
<evidence type="ECO:0000256" key="6">
    <source>
        <dbReference type="ARBA" id="ARBA00048348"/>
    </source>
</evidence>
<dbReference type="PROSITE" id="PS00704">
    <property type="entry name" value="PROK_CO2_ANHYDRASE_1"/>
    <property type="match status" value="1"/>
</dbReference>
<protein>
    <recommendedName>
        <fullName evidence="2">carbonic anhydrase</fullName>
        <ecNumber evidence="2">4.2.1.1</ecNumber>
    </recommendedName>
</protein>
<proteinExistence type="inferred from homology"/>
<dbReference type="GO" id="GO:0015976">
    <property type="term" value="P:carbon utilization"/>
    <property type="evidence" value="ECO:0007669"/>
    <property type="project" value="InterPro"/>
</dbReference>
<name>B2IF61_BEII9</name>
<dbReference type="SMART" id="SM00947">
    <property type="entry name" value="Pro_CA"/>
    <property type="match status" value="1"/>
</dbReference>
<dbReference type="SUPFAM" id="SSF53056">
    <property type="entry name" value="beta-carbonic anhydrase, cab"/>
    <property type="match status" value="1"/>
</dbReference>
<feature type="binding site" evidence="7">
    <location>
        <position position="109"/>
    </location>
    <ligand>
        <name>Zn(2+)</name>
        <dbReference type="ChEBI" id="CHEBI:29105"/>
    </ligand>
</feature>
<keyword evidence="9" id="KW-1185">Reference proteome</keyword>
<dbReference type="PANTHER" id="PTHR11002:SF76">
    <property type="entry name" value="CARBONIC ANHYDRASE"/>
    <property type="match status" value="1"/>
</dbReference>
<dbReference type="EMBL" id="CP001016">
    <property type="protein sequence ID" value="ACB95626.1"/>
    <property type="molecule type" value="Genomic_DNA"/>
</dbReference>
<reference evidence="9" key="1">
    <citation type="submission" date="2008-03" db="EMBL/GenBank/DDBJ databases">
        <title>Complete sequence of chromosome of Beijerinckia indica subsp. indica ATCC 9039.</title>
        <authorList>
            <consortium name="US DOE Joint Genome Institute"/>
            <person name="Copeland A."/>
            <person name="Lucas S."/>
            <person name="Lapidus A."/>
            <person name="Glavina del Rio T."/>
            <person name="Dalin E."/>
            <person name="Tice H."/>
            <person name="Bruce D."/>
            <person name="Goodwin L."/>
            <person name="Pitluck S."/>
            <person name="LaButti K."/>
            <person name="Schmutz J."/>
            <person name="Larimer F."/>
            <person name="Land M."/>
            <person name="Hauser L."/>
            <person name="Kyrpides N."/>
            <person name="Mikhailova N."/>
            <person name="Dunfield P.F."/>
            <person name="Dedysh S.N."/>
            <person name="Liesack W."/>
            <person name="Saw J.H."/>
            <person name="Alam M."/>
            <person name="Chen Y."/>
            <person name="Murrell J.C."/>
            <person name="Richardson P."/>
        </authorList>
    </citation>
    <scope>NUCLEOTIDE SEQUENCE [LARGE SCALE GENOMIC DNA]</scope>
    <source>
        <strain evidence="9">ATCC 9039 / DSM 1715 / NCIMB 8712</strain>
    </source>
</reference>
<dbReference type="RefSeq" id="WP_012384982.1">
    <property type="nucleotide sequence ID" value="NC_010581.1"/>
</dbReference>
<dbReference type="KEGG" id="bid:Bind_2003"/>
<accession>B2IF61</accession>
<dbReference type="HOGENOM" id="CLU_053879_4_2_5"/>
<comment type="similarity">
    <text evidence="1">Belongs to the beta-class carbonic anhydrase family.</text>
</comment>
<feature type="binding site" evidence="7">
    <location>
        <position position="162"/>
    </location>
    <ligand>
        <name>Zn(2+)</name>
        <dbReference type="ChEBI" id="CHEBI:29105"/>
    </ligand>
</feature>
<evidence type="ECO:0000313" key="8">
    <source>
        <dbReference type="EMBL" id="ACB95626.1"/>
    </source>
</evidence>
<keyword evidence="4 7" id="KW-0862">Zinc</keyword>
<keyword evidence="3 7" id="KW-0479">Metal-binding</keyword>
<dbReference type="AlphaFoldDB" id="B2IF61"/>
<gene>
    <name evidence="8" type="ordered locus">Bind_2003</name>
</gene>
<dbReference type="eggNOG" id="COG0288">
    <property type="taxonomic scope" value="Bacteria"/>
</dbReference>
<reference evidence="8 9" key="2">
    <citation type="journal article" date="2010" name="J. Bacteriol.">
        <title>Complete genome sequence of Beijerinckia indica subsp. indica.</title>
        <authorList>
            <person name="Tamas I."/>
            <person name="Dedysh S.N."/>
            <person name="Liesack W."/>
            <person name="Stott M.B."/>
            <person name="Alam M."/>
            <person name="Murrell J.C."/>
            <person name="Dunfield P.F."/>
        </authorList>
    </citation>
    <scope>NUCLEOTIDE SEQUENCE [LARGE SCALE GENOMIC DNA]</scope>
    <source>
        <strain evidence="9">ATCC 9039 / DSM 1715 / NCIMB 8712</strain>
    </source>
</reference>
<evidence type="ECO:0000313" key="9">
    <source>
        <dbReference type="Proteomes" id="UP000001695"/>
    </source>
</evidence>
<dbReference type="Proteomes" id="UP000001695">
    <property type="component" value="Chromosome"/>
</dbReference>
<dbReference type="Gene3D" id="3.40.1050.10">
    <property type="entry name" value="Carbonic anhydrase"/>
    <property type="match status" value="1"/>
</dbReference>
<dbReference type="InterPro" id="IPR036874">
    <property type="entry name" value="Carbonic_anhydrase_sf"/>
</dbReference>
<dbReference type="GO" id="GO:0004089">
    <property type="term" value="F:carbonate dehydratase activity"/>
    <property type="evidence" value="ECO:0007669"/>
    <property type="project" value="UniProtKB-EC"/>
</dbReference>
<comment type="catalytic activity">
    <reaction evidence="6">
        <text>hydrogencarbonate + H(+) = CO2 + H2O</text>
        <dbReference type="Rhea" id="RHEA:10748"/>
        <dbReference type="ChEBI" id="CHEBI:15377"/>
        <dbReference type="ChEBI" id="CHEBI:15378"/>
        <dbReference type="ChEBI" id="CHEBI:16526"/>
        <dbReference type="ChEBI" id="CHEBI:17544"/>
        <dbReference type="EC" id="4.2.1.1"/>
    </reaction>
</comment>